<keyword evidence="2" id="KW-0813">Transport</keyword>
<dbReference type="SMART" id="SM00382">
    <property type="entry name" value="AAA"/>
    <property type="match status" value="1"/>
</dbReference>
<evidence type="ECO:0000256" key="3">
    <source>
        <dbReference type="ARBA" id="ARBA00022741"/>
    </source>
</evidence>
<dbReference type="PROSITE" id="PS00211">
    <property type="entry name" value="ABC_TRANSPORTER_1"/>
    <property type="match status" value="1"/>
</dbReference>
<dbReference type="Pfam" id="PF00005">
    <property type="entry name" value="ABC_tran"/>
    <property type="match status" value="1"/>
</dbReference>
<dbReference type="PROSITE" id="PS50893">
    <property type="entry name" value="ABC_TRANSPORTER_2"/>
    <property type="match status" value="1"/>
</dbReference>
<evidence type="ECO:0000259" key="5">
    <source>
        <dbReference type="PROSITE" id="PS50893"/>
    </source>
</evidence>
<dbReference type="EMBL" id="JAAOIV010000001">
    <property type="protein sequence ID" value="NHN54495.1"/>
    <property type="molecule type" value="Genomic_DNA"/>
</dbReference>
<feature type="domain" description="ABC transporter" evidence="5">
    <location>
        <begin position="5"/>
        <end position="228"/>
    </location>
</feature>
<accession>A0A967E8S8</accession>
<evidence type="ECO:0000256" key="2">
    <source>
        <dbReference type="ARBA" id="ARBA00022448"/>
    </source>
</evidence>
<evidence type="ECO:0000256" key="1">
    <source>
        <dbReference type="ARBA" id="ARBA00005417"/>
    </source>
</evidence>
<evidence type="ECO:0000313" key="7">
    <source>
        <dbReference type="Proteomes" id="UP000744769"/>
    </source>
</evidence>
<evidence type="ECO:0000256" key="4">
    <source>
        <dbReference type="ARBA" id="ARBA00022840"/>
    </source>
</evidence>
<keyword evidence="3" id="KW-0547">Nucleotide-binding</keyword>
<dbReference type="SUPFAM" id="SSF52540">
    <property type="entry name" value="P-loop containing nucleoside triphosphate hydrolases"/>
    <property type="match status" value="1"/>
</dbReference>
<sequence>MTTAIEADGLTKRYGRRTVVDHVSFDVPAGTVCGLVGPNGAGKTTVMSMLLGLVRPTEGHARLLGQPVGGRRANPVGALIEAPAFHAALSGRANLTQLAILGRHDRRAVEATLETVGLAERADDRYRTYSLGMKQRLGIAAALLADPAIVILDEPTNGVDPQGMRDIRGLIGRIAREDRTVLVSSHLLAELEHVCDHLVVLDHGGCRFAGPIGGLRGERTQLVARTTDATRLPELLDLARRLDPAADSDAATASVTIGADRPDEIAVRWQRESAAAGIPLAELSQRRATLEDSVLRLVTPKDAA</sequence>
<dbReference type="RefSeq" id="WP_166192150.1">
    <property type="nucleotide sequence ID" value="NZ_JAAOIV010000001.1"/>
</dbReference>
<dbReference type="InterPro" id="IPR027417">
    <property type="entry name" value="P-loop_NTPase"/>
</dbReference>
<dbReference type="InterPro" id="IPR017871">
    <property type="entry name" value="ABC_transporter-like_CS"/>
</dbReference>
<evidence type="ECO:0000313" key="6">
    <source>
        <dbReference type="EMBL" id="NHN54495.1"/>
    </source>
</evidence>
<dbReference type="InterPro" id="IPR003439">
    <property type="entry name" value="ABC_transporter-like_ATP-bd"/>
</dbReference>
<dbReference type="PANTHER" id="PTHR43335:SF4">
    <property type="entry name" value="ABC TRANSPORTER, ATP-BINDING PROTEIN"/>
    <property type="match status" value="1"/>
</dbReference>
<dbReference type="Gene3D" id="3.40.50.300">
    <property type="entry name" value="P-loop containing nucleotide triphosphate hydrolases"/>
    <property type="match status" value="1"/>
</dbReference>
<comment type="similarity">
    <text evidence="1">Belongs to the ABC transporter superfamily.</text>
</comment>
<dbReference type="AlphaFoldDB" id="A0A967E8S8"/>
<dbReference type="Proteomes" id="UP000744769">
    <property type="component" value="Unassembled WGS sequence"/>
</dbReference>
<protein>
    <submittedName>
        <fullName evidence="6">ATP-binding cassette domain-containing protein</fullName>
    </submittedName>
</protein>
<comment type="caution">
    <text evidence="6">The sequence shown here is derived from an EMBL/GenBank/DDBJ whole genome shotgun (WGS) entry which is preliminary data.</text>
</comment>
<dbReference type="PANTHER" id="PTHR43335">
    <property type="entry name" value="ABC TRANSPORTER, ATP-BINDING PROTEIN"/>
    <property type="match status" value="1"/>
</dbReference>
<name>A0A967E8S8_9MICO</name>
<keyword evidence="7" id="KW-1185">Reference proteome</keyword>
<reference evidence="6" key="1">
    <citation type="submission" date="2020-03" db="EMBL/GenBank/DDBJ databases">
        <title>Draft sequencing of Calidifontibacter sp. DB0510.</title>
        <authorList>
            <person name="Kim D.-U."/>
        </authorList>
    </citation>
    <scope>NUCLEOTIDE SEQUENCE</scope>
    <source>
        <strain evidence="6">DB0510</strain>
    </source>
</reference>
<proteinExistence type="inferred from homology"/>
<keyword evidence="4 6" id="KW-0067">ATP-binding</keyword>
<dbReference type="GO" id="GO:0016887">
    <property type="term" value="F:ATP hydrolysis activity"/>
    <property type="evidence" value="ECO:0007669"/>
    <property type="project" value="InterPro"/>
</dbReference>
<dbReference type="InterPro" id="IPR003593">
    <property type="entry name" value="AAA+_ATPase"/>
</dbReference>
<dbReference type="GO" id="GO:0005524">
    <property type="term" value="F:ATP binding"/>
    <property type="evidence" value="ECO:0007669"/>
    <property type="project" value="UniProtKB-KW"/>
</dbReference>
<gene>
    <name evidence="6" type="ORF">G9U51_01705</name>
</gene>
<organism evidence="6 7">
    <name type="scientific">Metallococcus carri</name>
    <dbReference type="NCBI Taxonomy" id="1656884"/>
    <lineage>
        <taxon>Bacteria</taxon>
        <taxon>Bacillati</taxon>
        <taxon>Actinomycetota</taxon>
        <taxon>Actinomycetes</taxon>
        <taxon>Micrococcales</taxon>
        <taxon>Dermacoccaceae</taxon>
        <taxon>Metallococcus</taxon>
    </lineage>
</organism>